<dbReference type="GO" id="GO:0003677">
    <property type="term" value="F:DNA binding"/>
    <property type="evidence" value="ECO:0007669"/>
    <property type="project" value="InterPro"/>
</dbReference>
<dbReference type="EMBL" id="JAGIYY010000002">
    <property type="protein sequence ID" value="MBP0438442.1"/>
    <property type="molecule type" value="Genomic_DNA"/>
</dbReference>
<dbReference type="Pfam" id="PF06892">
    <property type="entry name" value="Phage_CP76"/>
    <property type="match status" value="1"/>
</dbReference>
<protein>
    <submittedName>
        <fullName evidence="1">Uncharacterized protein</fullName>
    </submittedName>
</protein>
<evidence type="ECO:0000313" key="1">
    <source>
        <dbReference type="EMBL" id="MBP0438442.1"/>
    </source>
</evidence>
<accession>A0A8J7UKJ7</accession>
<dbReference type="RefSeq" id="WP_209334485.1">
    <property type="nucleotide sequence ID" value="NZ_JAGIYY010000002.1"/>
</dbReference>
<evidence type="ECO:0000313" key="2">
    <source>
        <dbReference type="Proteomes" id="UP000666240"/>
    </source>
</evidence>
<keyword evidence="2" id="KW-1185">Reference proteome</keyword>
<gene>
    <name evidence="1" type="ORF">J5Y06_07255</name>
</gene>
<proteinExistence type="predicted"/>
<dbReference type="Proteomes" id="UP000666240">
    <property type="component" value="Unassembled WGS sequence"/>
</dbReference>
<name>A0A8J7UKJ7_9HYPH</name>
<dbReference type="AlphaFoldDB" id="A0A8J7UKJ7"/>
<sequence>MRDEAMKLPRNITDSEVLGLKADTRAAFDLMGGANKFALKTRVNAPQLSKWGSPADPAVIDLAVAVEADRELGAPMLIAAAAALLGYRLVPESDEPEGGALTESDARELRRHSSNLHRAIDDALEDEVVDVHERRQILAEVNEKIVVLKRMRRKVAG</sequence>
<comment type="caution">
    <text evidence="1">The sequence shown here is derived from an EMBL/GenBank/DDBJ whole genome shotgun (WGS) entry which is preliminary data.</text>
</comment>
<dbReference type="InterPro" id="IPR009679">
    <property type="entry name" value="Phage_186_CII-like"/>
</dbReference>
<reference evidence="1" key="1">
    <citation type="submission" date="2021-03" db="EMBL/GenBank/DDBJ databases">
        <title>Genome sequencing and assembly of Tianweitania sediminis.</title>
        <authorList>
            <person name="Chhetri G."/>
        </authorList>
    </citation>
    <scope>NUCLEOTIDE SEQUENCE</scope>
    <source>
        <strain evidence="1">Z8</strain>
    </source>
</reference>
<organism evidence="1 2">
    <name type="scientific">Tianweitania sediminis</name>
    <dbReference type="NCBI Taxonomy" id="1502156"/>
    <lineage>
        <taxon>Bacteria</taxon>
        <taxon>Pseudomonadati</taxon>
        <taxon>Pseudomonadota</taxon>
        <taxon>Alphaproteobacteria</taxon>
        <taxon>Hyphomicrobiales</taxon>
        <taxon>Phyllobacteriaceae</taxon>
        <taxon>Tianweitania</taxon>
    </lineage>
</organism>